<comment type="caution">
    <text evidence="6">The sequence shown here is derived from an EMBL/GenBank/DDBJ whole genome shotgun (WGS) entry which is preliminary data.</text>
</comment>
<evidence type="ECO:0000256" key="5">
    <source>
        <dbReference type="SAM" id="MobiDB-lite"/>
    </source>
</evidence>
<accession>A0A844Z323</accession>
<sequence>MAASEGATLDESDAAARTGKPAGDWKKGAALALVAVVALAGAAVWRLADGNLASLFASAEEPVASTGDAELDSLLAATQASPDSAEAWQRLAFAYFARNLFAQAAEAYDKAASIAPESAVLWSSLGEARVMASESDPMPAPALAAFRRALELDAKDPRARYFMAVNKDLGGDHEGAIADWLALLADTPPGAPWETDLVRTIQQVGQREGTDLQPRIDTALAARADLPQGPAALPGAPPAMAGIPGPTQEQLAAASSIPPSQQQDMAEAMVARLATRLESNPQNVDGWIMLMRSYRQLGRDEQARSAYARALQANPGAAEQLRAAAETLGLQ</sequence>
<dbReference type="InterPro" id="IPR011990">
    <property type="entry name" value="TPR-like_helical_dom_sf"/>
</dbReference>
<feature type="repeat" description="TPR" evidence="4">
    <location>
        <begin position="85"/>
        <end position="118"/>
    </location>
</feature>
<evidence type="ECO:0000256" key="4">
    <source>
        <dbReference type="PROSITE-ProRule" id="PRU00339"/>
    </source>
</evidence>
<feature type="compositionally biased region" description="Low complexity" evidence="5">
    <location>
        <begin position="235"/>
        <end position="246"/>
    </location>
</feature>
<proteinExistence type="predicted"/>
<keyword evidence="7" id="KW-1185">Reference proteome</keyword>
<dbReference type="SMART" id="SM00028">
    <property type="entry name" value="TPR"/>
    <property type="match status" value="3"/>
</dbReference>
<dbReference type="SUPFAM" id="SSF48452">
    <property type="entry name" value="TPR-like"/>
    <property type="match status" value="1"/>
</dbReference>
<name>A0A844Z323_9SPHN</name>
<feature type="repeat" description="TPR" evidence="4">
    <location>
        <begin position="284"/>
        <end position="317"/>
    </location>
</feature>
<dbReference type="GO" id="GO:0005886">
    <property type="term" value="C:plasma membrane"/>
    <property type="evidence" value="ECO:0007669"/>
    <property type="project" value="TreeGrafter"/>
</dbReference>
<dbReference type="GO" id="GO:0017004">
    <property type="term" value="P:cytochrome complex assembly"/>
    <property type="evidence" value="ECO:0007669"/>
    <property type="project" value="UniProtKB-KW"/>
</dbReference>
<dbReference type="Pfam" id="PF13428">
    <property type="entry name" value="TPR_14"/>
    <property type="match status" value="1"/>
</dbReference>
<evidence type="ECO:0000313" key="6">
    <source>
        <dbReference type="EMBL" id="MXO73530.1"/>
    </source>
</evidence>
<dbReference type="Pfam" id="PF07719">
    <property type="entry name" value="TPR_2"/>
    <property type="match status" value="1"/>
</dbReference>
<dbReference type="PROSITE" id="PS50005">
    <property type="entry name" value="TPR"/>
    <property type="match status" value="2"/>
</dbReference>
<organism evidence="6 7">
    <name type="scientific">Alteraurantiacibacter buctensis</name>
    <dbReference type="NCBI Taxonomy" id="1503981"/>
    <lineage>
        <taxon>Bacteria</taxon>
        <taxon>Pseudomonadati</taxon>
        <taxon>Pseudomonadota</taxon>
        <taxon>Alphaproteobacteria</taxon>
        <taxon>Sphingomonadales</taxon>
        <taxon>Erythrobacteraceae</taxon>
        <taxon>Alteraurantiacibacter</taxon>
    </lineage>
</organism>
<feature type="region of interest" description="Disordered" evidence="5">
    <location>
        <begin position="1"/>
        <end position="22"/>
    </location>
</feature>
<dbReference type="InterPro" id="IPR051263">
    <property type="entry name" value="C-type_cytochrome_biogenesis"/>
</dbReference>
<protein>
    <submittedName>
        <fullName evidence="6">Tetratricopeptide repeat protein</fullName>
    </submittedName>
</protein>
<dbReference type="OrthoDB" id="9815847at2"/>
<keyword evidence="1" id="KW-0677">Repeat</keyword>
<dbReference type="PANTHER" id="PTHR47870:SF1">
    <property type="entry name" value="CYTOCHROME C-TYPE BIOGENESIS PROTEIN CCMH"/>
    <property type="match status" value="1"/>
</dbReference>
<dbReference type="AlphaFoldDB" id="A0A844Z323"/>
<dbReference type="PANTHER" id="PTHR47870">
    <property type="entry name" value="CYTOCHROME C-TYPE BIOGENESIS PROTEIN CCMH"/>
    <property type="match status" value="1"/>
</dbReference>
<dbReference type="EMBL" id="WTYV01000011">
    <property type="protein sequence ID" value="MXO73530.1"/>
    <property type="molecule type" value="Genomic_DNA"/>
</dbReference>
<feature type="region of interest" description="Disordered" evidence="5">
    <location>
        <begin position="235"/>
        <end position="255"/>
    </location>
</feature>
<dbReference type="RefSeq" id="WP_160773461.1">
    <property type="nucleotide sequence ID" value="NZ_WTYV01000011.1"/>
</dbReference>
<evidence type="ECO:0000256" key="1">
    <source>
        <dbReference type="ARBA" id="ARBA00022737"/>
    </source>
</evidence>
<reference evidence="6 7" key="1">
    <citation type="submission" date="2019-12" db="EMBL/GenBank/DDBJ databases">
        <title>Genomic-based taxomic classification of the family Erythrobacteraceae.</title>
        <authorList>
            <person name="Xu L."/>
        </authorList>
    </citation>
    <scope>NUCLEOTIDE SEQUENCE [LARGE SCALE GENOMIC DNA]</scope>
    <source>
        <strain evidence="6 7">M0322</strain>
    </source>
</reference>
<gene>
    <name evidence="6" type="ORF">GRI99_18090</name>
</gene>
<dbReference type="Proteomes" id="UP000466966">
    <property type="component" value="Unassembled WGS sequence"/>
</dbReference>
<dbReference type="InterPro" id="IPR013105">
    <property type="entry name" value="TPR_2"/>
</dbReference>
<keyword evidence="3 4" id="KW-0802">TPR repeat</keyword>
<dbReference type="InterPro" id="IPR019734">
    <property type="entry name" value="TPR_rpt"/>
</dbReference>
<dbReference type="Gene3D" id="1.25.40.10">
    <property type="entry name" value="Tetratricopeptide repeat domain"/>
    <property type="match status" value="2"/>
</dbReference>
<keyword evidence="2" id="KW-0201">Cytochrome c-type biogenesis</keyword>
<evidence type="ECO:0000256" key="3">
    <source>
        <dbReference type="ARBA" id="ARBA00022803"/>
    </source>
</evidence>
<evidence type="ECO:0000313" key="7">
    <source>
        <dbReference type="Proteomes" id="UP000466966"/>
    </source>
</evidence>
<evidence type="ECO:0000256" key="2">
    <source>
        <dbReference type="ARBA" id="ARBA00022748"/>
    </source>
</evidence>